<evidence type="ECO:0000313" key="1">
    <source>
        <dbReference type="EMBL" id="KAJ8870157.1"/>
    </source>
</evidence>
<protein>
    <submittedName>
        <fullName evidence="1">Uncharacterized protein</fullName>
    </submittedName>
</protein>
<dbReference type="PANTHER" id="PTHR46704">
    <property type="entry name" value="CXC DOMAIN-CONTAINING PROTEIN-RELATED"/>
    <property type="match status" value="1"/>
</dbReference>
<accession>A0ABQ9GCL5</accession>
<evidence type="ECO:0000313" key="2">
    <source>
        <dbReference type="Proteomes" id="UP001159363"/>
    </source>
</evidence>
<gene>
    <name evidence="1" type="ORF">PR048_029169</name>
</gene>
<keyword evidence="2" id="KW-1185">Reference proteome</keyword>
<feature type="non-terminal residue" evidence="1">
    <location>
        <position position="346"/>
    </location>
</feature>
<organism evidence="1 2">
    <name type="scientific">Dryococelus australis</name>
    <dbReference type="NCBI Taxonomy" id="614101"/>
    <lineage>
        <taxon>Eukaryota</taxon>
        <taxon>Metazoa</taxon>
        <taxon>Ecdysozoa</taxon>
        <taxon>Arthropoda</taxon>
        <taxon>Hexapoda</taxon>
        <taxon>Insecta</taxon>
        <taxon>Pterygota</taxon>
        <taxon>Neoptera</taxon>
        <taxon>Polyneoptera</taxon>
        <taxon>Phasmatodea</taxon>
        <taxon>Verophasmatodea</taxon>
        <taxon>Anareolatae</taxon>
        <taxon>Phasmatidae</taxon>
        <taxon>Eurycanthinae</taxon>
        <taxon>Dryococelus</taxon>
    </lineage>
</organism>
<dbReference type="EMBL" id="JARBHB010000013">
    <property type="protein sequence ID" value="KAJ8870157.1"/>
    <property type="molecule type" value="Genomic_DNA"/>
</dbReference>
<sequence>MMEAVGSKIVSEMTKKTVTEFSFRKSKQVKPMKSVKCIIFESNYIIIEPSILSKRLLLCAQTTAFDLKEVVLLRALPYPASLFDKCGHVRESGKSQLAMYIREQYGKATIVFDGYEDKLSTKSEAHRKRSGGFERTEGQSLPSMAITMKKDIFLSNEENKQSFIIYLCNKLEAAGYVTVYDIKQIRQKLGEEVCSHILFAHAIIGCETTSKPFGFGKSDTMKFVGKTEEEIQAAGHAAMVSLYSGRTGETLDEIRHRMFKLKATKSIRVKPEVLPPTKDVSALHSLRVYHQVQQWMGTDMDPLSCGWEFHHGRLAPTKMREAPAPDHLMKFVKCGCTTTQCSTRQY</sequence>
<dbReference type="PANTHER" id="PTHR46704:SF1">
    <property type="entry name" value="TELOMERE LENGTH REGULATION PROTEIN TEL2 HOMOLOG"/>
    <property type="match status" value="1"/>
</dbReference>
<name>A0ABQ9GCL5_9NEOP</name>
<proteinExistence type="predicted"/>
<dbReference type="Proteomes" id="UP001159363">
    <property type="component" value="Chromosome 12"/>
</dbReference>
<reference evidence="1 2" key="1">
    <citation type="submission" date="2023-02" db="EMBL/GenBank/DDBJ databases">
        <title>LHISI_Scaffold_Assembly.</title>
        <authorList>
            <person name="Stuart O.P."/>
            <person name="Cleave R."/>
            <person name="Magrath M.J.L."/>
            <person name="Mikheyev A.S."/>
        </authorList>
    </citation>
    <scope>NUCLEOTIDE SEQUENCE [LARGE SCALE GENOMIC DNA]</scope>
    <source>
        <strain evidence="1">Daus_M_001</strain>
        <tissue evidence="1">Leg muscle</tissue>
    </source>
</reference>
<comment type="caution">
    <text evidence="1">The sequence shown here is derived from an EMBL/GenBank/DDBJ whole genome shotgun (WGS) entry which is preliminary data.</text>
</comment>